<feature type="non-terminal residue" evidence="4">
    <location>
        <position position="1649"/>
    </location>
</feature>
<keyword evidence="2" id="KW-0732">Signal</keyword>
<dbReference type="Pfam" id="PF23237">
    <property type="entry name" value="HYR_4C"/>
    <property type="match status" value="1"/>
</dbReference>
<name>A0ABT0HAV3_9FLAO</name>
<dbReference type="RefSeq" id="WP_248413397.1">
    <property type="nucleotide sequence ID" value="NZ_JALPQF010000012.1"/>
</dbReference>
<dbReference type="InterPro" id="IPR003410">
    <property type="entry name" value="HYR_dom"/>
</dbReference>
<reference evidence="4" key="1">
    <citation type="submission" date="2022-04" db="EMBL/GenBank/DDBJ databases">
        <authorList>
            <person name="Ren T."/>
        </authorList>
    </citation>
    <scope>NUCLEOTIDE SEQUENCE</scope>
    <source>
        <strain evidence="4">F63249</strain>
    </source>
</reference>
<dbReference type="InterPro" id="IPR013783">
    <property type="entry name" value="Ig-like_fold"/>
</dbReference>
<evidence type="ECO:0000313" key="4">
    <source>
        <dbReference type="EMBL" id="MCK8481504.1"/>
    </source>
</evidence>
<evidence type="ECO:0000259" key="3">
    <source>
        <dbReference type="PROSITE" id="PS50825"/>
    </source>
</evidence>
<keyword evidence="1" id="KW-0677">Repeat</keyword>
<keyword evidence="5" id="KW-1185">Reference proteome</keyword>
<accession>A0ABT0HAV3</accession>
<sequence>MKTAIHHNTNKKIALLLVLCCGYFINAQVLDAFDARFNETVQGDVTMIANNMLSRSATGDYDGSSGNHNFSDNVYVDIDNDASTFNSSSANLSNPAPNLECLSIKKAYLYWAAADREPTNDVNSENQPGWVYSNIKLMLPGQTTYSNLSADNVIYRGRDELVHINNDPYVCYKDITAQVQALGNPFGKYQVANVEAKTGSLTGHGGGNIGTSGGWQIVFVYESPKLPSKNISLFDGYANVTSAVNNFDITFNGFQTVPTGDVSANVVIGSLEGDRDLSGDQLLIRDTSNNFVPISAPQRSSDNFFNSRITVGNANFINRNPKSLNTLGFDAAVFPLANASKNLITNNQTSATLRLTSNQETYGLYLVGLSVDVWAPNLSPIDIVMESGTDPANPGDSIGYSMDIVNSGNDNAVNFSMAATLPPQVSNVIADNLPSGVTYSFNDSTGELVFNFIDGMFDVGGNNVELDFEIVLQDDCYFLETNCDLEFEFQFTATYNGVQNPSLQTTVSSASIKDCNVGDLLPIEVEIVQPTVAWATAPGALDRIIECSDTSAINNAQNLEPETTICNFNLTKTSGNFVAEPGCPYNGSYTNTWTFTDQCGVTIETYVQNIFIQDTTPPTLDANAFDLTVQCNENSQEALDNWLTSNGSASAFDNCGNVTWSNNFSGLSDGCGETGSATVTFTANDECGNTTETTATFTIEDTVGPTLVGFPSDANNDIPSCVNVPVLSFNNYQEESGDNDNTTFLEGEVFRFSDVSTNIDALLTIVETFNTTIPVLDDNSSGPNALKPRTAFSLTNIGDRAYTEYRIDFVDATTGDPVSLPEFYTNFNDIDGGSNYGEVNWTQFTSSYTVNDPTDLTITEEGSWIVATAGTTEYDGVTSVNPQSNITTRNTNSSSYRFRLGVVARRANVSGSGRQHNIEFTCISNYTNPETTTDEITIECSELEPAETLIATDECGNATVTFEETRTDGNCDNNYILERTWTATDDCGNETVRTLIINVQDTEIPTFTAPADITIQCNQDADDLTLVGDVTDEFDACTSSTANLQATYTDAITAGSCDNQFTIIRTWSLADDCGNTATDTQTITVVDTVNPTLTLPADTTIECGQSTDPSQTGVATGTDTCGNVTINYTDTSVSNCGNTQVITRTWTATDDCGNETSNAQTITVVDTTAPVITIPTNKIRECGEDTNPPNTGTATATDNCGNVTIDYTDTSVSNCGNTQVISRTWTATDECGNVASEVQTITVEDTGEPTLNVPTDITIECNESIDPANTGNATASDTCGNVTVTYTDASVADCGNTETITRTWTATDDCGNTVSETQTITIEDTTDPILTLPSDITIECNDSIDPTNTGNATATDACGNATVSYVDTSAEACGNTETITRTWTATDDCGNTVSSTQTISIVDTIAPDLSNCSIENTTLECTDTNNEQLANDWNAANIAALEACATDSCDTDLTGQVTSDYDFNNLNSTCGPCGTLNVTYTVTDDCGNASSVTVTLTFDDGTIPDLSNCSVTDQSIECSGDDNEQLANDWNAANIAALENCADDLGITVVSDYSYTNLSSTCGQGGTIDVVYTIRDDCGNATTLEATLTLEDTTPPNLDNCSVTDQSIECSGDDNEQLANDWNAANIAALETCGADTCDTDFNGQVTSD</sequence>
<dbReference type="Proteomes" id="UP001203687">
    <property type="component" value="Unassembled WGS sequence"/>
</dbReference>
<feature type="chain" id="PRO_5045445772" description="HYR domain-containing protein" evidence="2">
    <location>
        <begin position="28"/>
        <end position="1649"/>
    </location>
</feature>
<dbReference type="PANTHER" id="PTHR24273">
    <property type="entry name" value="FI04643P-RELATED"/>
    <property type="match status" value="1"/>
</dbReference>
<dbReference type="PROSITE" id="PS50825">
    <property type="entry name" value="HYR"/>
    <property type="match status" value="1"/>
</dbReference>
<dbReference type="EMBL" id="JALPQF010000012">
    <property type="protein sequence ID" value="MCK8481504.1"/>
    <property type="molecule type" value="Genomic_DNA"/>
</dbReference>
<dbReference type="InterPro" id="IPR057078">
    <property type="entry name" value="HYR-4C"/>
</dbReference>
<evidence type="ECO:0000256" key="1">
    <source>
        <dbReference type="ARBA" id="ARBA00022737"/>
    </source>
</evidence>
<protein>
    <recommendedName>
        <fullName evidence="3">HYR domain-containing protein</fullName>
    </recommendedName>
</protein>
<proteinExistence type="predicted"/>
<dbReference type="Gene3D" id="2.60.40.10">
    <property type="entry name" value="Immunoglobulins"/>
    <property type="match status" value="5"/>
</dbReference>
<evidence type="ECO:0000313" key="5">
    <source>
        <dbReference type="Proteomes" id="UP001203687"/>
    </source>
</evidence>
<organism evidence="4 5">
    <name type="scientific">Psychroserpens algicola</name>
    <dbReference type="NCBI Taxonomy" id="1719034"/>
    <lineage>
        <taxon>Bacteria</taxon>
        <taxon>Pseudomonadati</taxon>
        <taxon>Bacteroidota</taxon>
        <taxon>Flavobacteriia</taxon>
        <taxon>Flavobacteriales</taxon>
        <taxon>Flavobacteriaceae</taxon>
        <taxon>Psychroserpens</taxon>
    </lineage>
</organism>
<comment type="caution">
    <text evidence="4">The sequence shown here is derived from an EMBL/GenBank/DDBJ whole genome shotgun (WGS) entry which is preliminary data.</text>
</comment>
<feature type="signal peptide" evidence="2">
    <location>
        <begin position="1"/>
        <end position="27"/>
    </location>
</feature>
<dbReference type="PANTHER" id="PTHR24273:SF32">
    <property type="entry name" value="HYALIN"/>
    <property type="match status" value="1"/>
</dbReference>
<gene>
    <name evidence="4" type="ORF">MUY34_12805</name>
</gene>
<evidence type="ECO:0000256" key="2">
    <source>
        <dbReference type="SAM" id="SignalP"/>
    </source>
</evidence>
<feature type="domain" description="HYR" evidence="3">
    <location>
        <begin position="613"/>
        <end position="701"/>
    </location>
</feature>